<dbReference type="SMART" id="SM00356">
    <property type="entry name" value="ZnF_C3H1"/>
    <property type="match status" value="2"/>
</dbReference>
<feature type="domain" description="C3H1-type" evidence="7">
    <location>
        <begin position="124"/>
        <end position="151"/>
    </location>
</feature>
<keyword evidence="1 5" id="KW-0479">Metal-binding</keyword>
<dbReference type="InterPro" id="IPR036855">
    <property type="entry name" value="Znf_CCCH_sf"/>
</dbReference>
<proteinExistence type="predicted"/>
<feature type="region of interest" description="Disordered" evidence="6">
    <location>
        <begin position="1"/>
        <end position="120"/>
    </location>
</feature>
<dbReference type="SUPFAM" id="SSF90229">
    <property type="entry name" value="CCCH zinc finger"/>
    <property type="match status" value="3"/>
</dbReference>
<evidence type="ECO:0000259" key="7">
    <source>
        <dbReference type="PROSITE" id="PS50103"/>
    </source>
</evidence>
<sequence>MNDDDDEMLFVRGASPSKKDVSNSPLSRRSHERDNYYDSDNASDDRSERRHRERNRRSLTPPTQKRTQSSKNDHSNDSNNSRNNNSSSSNRGHERNDNRNDNRNNNRNDSRNNSNRRNQIDLLQDPESICVYFMKSKCQRGDDCAFSHNALPLHKMELCKFYLMDCCAKRDKCLYMHHDFPSKFFCASLDCVAGKNYKFLHEPLDDQLKKISLKHLETALKEILGDFPRPSHEAFPTPASIELKNGKDDNNDNNEHLKSPKSLSKTINNNNNDNNKRT</sequence>
<dbReference type="Pfam" id="PF00642">
    <property type="entry name" value="zf-CCCH"/>
    <property type="match status" value="1"/>
</dbReference>
<evidence type="ECO:0000256" key="5">
    <source>
        <dbReference type="PROSITE-ProRule" id="PRU00723"/>
    </source>
</evidence>
<dbReference type="PANTHER" id="PTHR13119:SF12">
    <property type="entry name" value="PROTEIN SUPPRESSOR OF SABLE"/>
    <property type="match status" value="1"/>
</dbReference>
<dbReference type="AlphaFoldDB" id="A0A835CZC0"/>
<evidence type="ECO:0000256" key="1">
    <source>
        <dbReference type="ARBA" id="ARBA00022723"/>
    </source>
</evidence>
<dbReference type="GO" id="GO:0005634">
    <property type="term" value="C:nucleus"/>
    <property type="evidence" value="ECO:0007669"/>
    <property type="project" value="TreeGrafter"/>
</dbReference>
<comment type="caution">
    <text evidence="8">The sequence shown here is derived from an EMBL/GenBank/DDBJ whole genome shotgun (WGS) entry which is preliminary data.</text>
</comment>
<organism evidence="8 9">
    <name type="scientific">Aphidius gifuensis</name>
    <name type="common">Parasitoid wasp</name>
    <dbReference type="NCBI Taxonomy" id="684658"/>
    <lineage>
        <taxon>Eukaryota</taxon>
        <taxon>Metazoa</taxon>
        <taxon>Ecdysozoa</taxon>
        <taxon>Arthropoda</taxon>
        <taxon>Hexapoda</taxon>
        <taxon>Insecta</taxon>
        <taxon>Pterygota</taxon>
        <taxon>Neoptera</taxon>
        <taxon>Endopterygota</taxon>
        <taxon>Hymenoptera</taxon>
        <taxon>Apocrita</taxon>
        <taxon>Ichneumonoidea</taxon>
        <taxon>Braconidae</taxon>
        <taxon>Aphidiinae</taxon>
        <taxon>Aphidius</taxon>
    </lineage>
</organism>
<accession>A0A835CZC0</accession>
<evidence type="ECO:0000313" key="9">
    <source>
        <dbReference type="Proteomes" id="UP000639338"/>
    </source>
</evidence>
<feature type="region of interest" description="Disordered" evidence="6">
    <location>
        <begin position="229"/>
        <end position="278"/>
    </location>
</feature>
<feature type="zinc finger region" description="C3H1-type" evidence="5">
    <location>
        <begin position="124"/>
        <end position="151"/>
    </location>
</feature>
<keyword evidence="3 5" id="KW-0863">Zinc-finger</keyword>
<dbReference type="Gene3D" id="4.10.1000.10">
    <property type="entry name" value="Zinc finger, CCCH-type"/>
    <property type="match status" value="1"/>
</dbReference>
<keyword evidence="9" id="KW-1185">Reference proteome</keyword>
<dbReference type="InterPro" id="IPR000571">
    <property type="entry name" value="Znf_CCCH"/>
</dbReference>
<feature type="compositionally biased region" description="Basic and acidic residues" evidence="6">
    <location>
        <begin position="91"/>
        <end position="110"/>
    </location>
</feature>
<dbReference type="GO" id="GO:0003723">
    <property type="term" value="F:RNA binding"/>
    <property type="evidence" value="ECO:0007669"/>
    <property type="project" value="InterPro"/>
</dbReference>
<evidence type="ECO:0000256" key="4">
    <source>
        <dbReference type="ARBA" id="ARBA00022833"/>
    </source>
</evidence>
<feature type="compositionally biased region" description="Basic and acidic residues" evidence="6">
    <location>
        <begin position="244"/>
        <end position="258"/>
    </location>
</feature>
<dbReference type="GO" id="GO:0008270">
    <property type="term" value="F:zinc ion binding"/>
    <property type="evidence" value="ECO:0007669"/>
    <property type="project" value="UniProtKB-KW"/>
</dbReference>
<evidence type="ECO:0000256" key="6">
    <source>
        <dbReference type="SAM" id="MobiDB-lite"/>
    </source>
</evidence>
<dbReference type="PROSITE" id="PS50103">
    <property type="entry name" value="ZF_C3H1"/>
    <property type="match status" value="2"/>
</dbReference>
<dbReference type="InterPro" id="IPR045124">
    <property type="entry name" value="Su(sable)-like"/>
</dbReference>
<dbReference type="Proteomes" id="UP000639338">
    <property type="component" value="Unassembled WGS sequence"/>
</dbReference>
<feature type="compositionally biased region" description="Low complexity" evidence="6">
    <location>
        <begin position="77"/>
        <end position="90"/>
    </location>
</feature>
<dbReference type="OrthoDB" id="411372at2759"/>
<reference evidence="8 9" key="1">
    <citation type="submission" date="2020-08" db="EMBL/GenBank/DDBJ databases">
        <title>Aphidius gifuensis genome sequencing and assembly.</title>
        <authorList>
            <person name="Du Z."/>
        </authorList>
    </citation>
    <scope>NUCLEOTIDE SEQUENCE [LARGE SCALE GENOMIC DNA]</scope>
    <source>
        <strain evidence="8">YNYX2018</strain>
        <tissue evidence="8">Adults</tissue>
    </source>
</reference>
<gene>
    <name evidence="8" type="ORF">HCN44_010918</name>
</gene>
<evidence type="ECO:0000256" key="3">
    <source>
        <dbReference type="ARBA" id="ARBA00022771"/>
    </source>
</evidence>
<feature type="compositionally biased region" description="Low complexity" evidence="6">
    <location>
        <begin position="268"/>
        <end position="278"/>
    </location>
</feature>
<dbReference type="EMBL" id="JACMRX010000001">
    <property type="protein sequence ID" value="KAF7998510.1"/>
    <property type="molecule type" value="Genomic_DNA"/>
</dbReference>
<evidence type="ECO:0000313" key="8">
    <source>
        <dbReference type="EMBL" id="KAF7998510.1"/>
    </source>
</evidence>
<feature type="zinc finger region" description="C3H1-type" evidence="5">
    <location>
        <begin position="153"/>
        <end position="181"/>
    </location>
</feature>
<dbReference type="GO" id="GO:0045892">
    <property type="term" value="P:negative regulation of DNA-templated transcription"/>
    <property type="evidence" value="ECO:0007669"/>
    <property type="project" value="InterPro"/>
</dbReference>
<feature type="domain" description="C3H1-type" evidence="7">
    <location>
        <begin position="153"/>
        <end position="181"/>
    </location>
</feature>
<keyword evidence="2" id="KW-0677">Repeat</keyword>
<protein>
    <recommendedName>
        <fullName evidence="7">C3H1-type domain-containing protein</fullName>
    </recommendedName>
</protein>
<keyword evidence="4 5" id="KW-0862">Zinc</keyword>
<name>A0A835CZC0_APHGI</name>
<evidence type="ECO:0000256" key="2">
    <source>
        <dbReference type="ARBA" id="ARBA00022737"/>
    </source>
</evidence>
<dbReference type="PANTHER" id="PTHR13119">
    <property type="entry name" value="ZINC FINGER CCCH DOMAIN-CONTAINING PROTEI"/>
    <property type="match status" value="1"/>
</dbReference>